<keyword evidence="4" id="KW-1185">Reference proteome</keyword>
<protein>
    <submittedName>
        <fullName evidence="3">AIM24 family protein</fullName>
    </submittedName>
</protein>
<dbReference type="Proteomes" id="UP000525686">
    <property type="component" value="Unassembled WGS sequence"/>
</dbReference>
<evidence type="ECO:0000313" key="6">
    <source>
        <dbReference type="Proteomes" id="UP000525686"/>
    </source>
</evidence>
<evidence type="ECO:0000313" key="5">
    <source>
        <dbReference type="Proteomes" id="UP000517765"/>
    </source>
</evidence>
<comment type="caution">
    <text evidence="3">The sequence shown here is derived from an EMBL/GenBank/DDBJ whole genome shotgun (WGS) entry which is preliminary data.</text>
</comment>
<dbReference type="PANTHER" id="PTHR38074">
    <property type="entry name" value="ALTERED INHERITANCE OF MITOCHONDRIA PROTEIN 24, MITOCHONDRIAL"/>
    <property type="match status" value="1"/>
</dbReference>
<evidence type="ECO:0000313" key="2">
    <source>
        <dbReference type="EMBL" id="MBB1258679.1"/>
    </source>
</evidence>
<dbReference type="EMBL" id="JABJXA010000030">
    <property type="protein sequence ID" value="MBB1258679.1"/>
    <property type="molecule type" value="Genomic_DNA"/>
</dbReference>
<dbReference type="InterPro" id="IPR002838">
    <property type="entry name" value="AIM24"/>
</dbReference>
<dbReference type="EMBL" id="VJYK02000007">
    <property type="protein sequence ID" value="MQS00570.1"/>
    <property type="molecule type" value="Genomic_DNA"/>
</dbReference>
<sequence>MQSPLFAHTEVQTQERYALQNDKLLRVALTGHEDVLARKGSMVAYQGMIEFDGEYQSPSQRHAQHMTGEVVELMRCSGQGVVYFANLAQSVHILDVDHNGLTVDSSYVLALDSHLHWDVISVDSQYGISGSGKYNLVITGQGKVALMTSGQPLMLTVTPDKYASADSDAVVAWSTSLQVQLQAQTSSSGVWRRRGSTGEGWELSFMGNGYALVQPSELLPPQGAVIGQGVRAQFGMGGQGAHGMNQGNAWGHGGPGHGQGNIFTN</sequence>
<dbReference type="Pfam" id="PF01987">
    <property type="entry name" value="AIM24"/>
    <property type="match status" value="1"/>
</dbReference>
<evidence type="ECO:0000313" key="4">
    <source>
        <dbReference type="Proteomes" id="UP000320857"/>
    </source>
</evidence>
<dbReference type="InterPro" id="IPR036983">
    <property type="entry name" value="AIM24_sf"/>
</dbReference>
<dbReference type="Gene3D" id="3.60.160.10">
    <property type="entry name" value="Mitochondrial biogenesis AIM24"/>
    <property type="match status" value="1"/>
</dbReference>
<dbReference type="RefSeq" id="WP_143646054.1">
    <property type="nucleotide sequence ID" value="NZ_JABJWZ010000281.1"/>
</dbReference>
<evidence type="ECO:0000313" key="3">
    <source>
        <dbReference type="EMBL" id="MQS00570.1"/>
    </source>
</evidence>
<dbReference type="PANTHER" id="PTHR38074:SF1">
    <property type="entry name" value="ALTERED INHERITANCE OF MITOCHONDRIA PROTEIN 24, MITOCHONDRIAL"/>
    <property type="match status" value="1"/>
</dbReference>
<reference evidence="5 6" key="2">
    <citation type="submission" date="2020-05" db="EMBL/GenBank/DDBJ databases">
        <title>Classification of alakaliphilic streptomycetes isolated from an alkaline soil next to Lonar Crater, India and a proposal for the recognition of Streptomyces alkaliterrae sp. nov.</title>
        <authorList>
            <person name="Golinska P."/>
        </authorList>
    </citation>
    <scope>NUCLEOTIDE SEQUENCE [LARGE SCALE GENOMIC DNA]</scope>
    <source>
        <strain evidence="6">OF3</strain>
        <strain evidence="5">OF8</strain>
    </source>
</reference>
<proteinExistence type="predicted"/>
<evidence type="ECO:0000313" key="1">
    <source>
        <dbReference type="EMBL" id="MBB1256010.1"/>
    </source>
</evidence>
<gene>
    <name evidence="3" type="ORF">FNX44_001465</name>
    <name evidence="1" type="ORF">H3146_22000</name>
    <name evidence="2" type="ORF">H3147_07525</name>
</gene>
<organism evidence="3 4">
    <name type="scientific">Streptomyces alkaliterrae</name>
    <dbReference type="NCBI Taxonomy" id="2213162"/>
    <lineage>
        <taxon>Bacteria</taxon>
        <taxon>Bacillati</taxon>
        <taxon>Actinomycetota</taxon>
        <taxon>Actinomycetes</taxon>
        <taxon>Kitasatosporales</taxon>
        <taxon>Streptomycetaceae</taxon>
        <taxon>Streptomyces</taxon>
    </lineage>
</organism>
<dbReference type="AlphaFoldDB" id="A0A5P0YKZ1"/>
<dbReference type="EMBL" id="JABJWZ010000281">
    <property type="protein sequence ID" value="MBB1256010.1"/>
    <property type="molecule type" value="Genomic_DNA"/>
</dbReference>
<reference evidence="3 4" key="1">
    <citation type="submission" date="2019-10" db="EMBL/GenBank/DDBJ databases">
        <title>Streptomyces sp. nov., a novel actinobacterium isolated from alkaline environment.</title>
        <authorList>
            <person name="Golinska P."/>
        </authorList>
    </citation>
    <scope>NUCLEOTIDE SEQUENCE [LARGE SCALE GENOMIC DNA]</scope>
    <source>
        <strain evidence="3 4">OF1</strain>
    </source>
</reference>
<dbReference type="Proteomes" id="UP000320857">
    <property type="component" value="Unassembled WGS sequence"/>
</dbReference>
<accession>A0A5P0YKZ1</accession>
<reference evidence="1" key="3">
    <citation type="journal article" name="Syst. Appl. Microbiol.">
        <title>Streptomyces alkaliterrae sp. nov., isolated from an alkaline soil, and emended descriptions of Streptomyces alkaliphilus, Streptomyces calidiresistens and Streptomyces durbertensis.</title>
        <authorList>
            <person name="Swiecimska M."/>
            <person name="Golinska P."/>
            <person name="Nouioui I."/>
            <person name="Wypij M."/>
            <person name="Rai M."/>
            <person name="Sangal V."/>
            <person name="Goodfellow M."/>
        </authorList>
    </citation>
    <scope>NUCLEOTIDE SEQUENCE</scope>
    <source>
        <strain evidence="1">OF3</strain>
        <strain evidence="2">OF8</strain>
    </source>
</reference>
<dbReference type="SUPFAM" id="SSF51219">
    <property type="entry name" value="TRAP-like"/>
    <property type="match status" value="1"/>
</dbReference>
<dbReference type="OrthoDB" id="8707822at2"/>
<name>A0A5P0YKZ1_9ACTN</name>
<dbReference type="InterPro" id="IPR016031">
    <property type="entry name" value="Trp_RNA-bd_attenuator-like_dom"/>
</dbReference>
<dbReference type="Proteomes" id="UP000517765">
    <property type="component" value="Unassembled WGS sequence"/>
</dbReference>